<comment type="caution">
    <text evidence="1">The sequence shown here is derived from an EMBL/GenBank/DDBJ whole genome shotgun (WGS) entry which is preliminary data.</text>
</comment>
<keyword evidence="2" id="KW-1185">Reference proteome</keyword>
<proteinExistence type="predicted"/>
<gene>
    <name evidence="1" type="primary">A06g509230.1_BraROA</name>
    <name evidence="1" type="ORF">IGI04_024825</name>
</gene>
<organism evidence="1 2">
    <name type="scientific">Brassica rapa subsp. trilocularis</name>
    <dbReference type="NCBI Taxonomy" id="1813537"/>
    <lineage>
        <taxon>Eukaryota</taxon>
        <taxon>Viridiplantae</taxon>
        <taxon>Streptophyta</taxon>
        <taxon>Embryophyta</taxon>
        <taxon>Tracheophyta</taxon>
        <taxon>Spermatophyta</taxon>
        <taxon>Magnoliopsida</taxon>
        <taxon>eudicotyledons</taxon>
        <taxon>Gunneridae</taxon>
        <taxon>Pentapetalae</taxon>
        <taxon>rosids</taxon>
        <taxon>malvids</taxon>
        <taxon>Brassicales</taxon>
        <taxon>Brassicaceae</taxon>
        <taxon>Brassiceae</taxon>
        <taxon>Brassica</taxon>
    </lineage>
</organism>
<name>A0ABQ7M7U9_BRACM</name>
<dbReference type="EMBL" id="JADBGQ010000006">
    <property type="protein sequence ID" value="KAG5394862.1"/>
    <property type="molecule type" value="Genomic_DNA"/>
</dbReference>
<evidence type="ECO:0000313" key="1">
    <source>
        <dbReference type="EMBL" id="KAG5394862.1"/>
    </source>
</evidence>
<reference evidence="1 2" key="1">
    <citation type="submission" date="2021-03" db="EMBL/GenBank/DDBJ databases">
        <authorList>
            <person name="King G.J."/>
            <person name="Bancroft I."/>
            <person name="Baten A."/>
            <person name="Bloomfield J."/>
            <person name="Borpatragohain P."/>
            <person name="He Z."/>
            <person name="Irish N."/>
            <person name="Irwin J."/>
            <person name="Liu K."/>
            <person name="Mauleon R.P."/>
            <person name="Moore J."/>
            <person name="Morris R."/>
            <person name="Ostergaard L."/>
            <person name="Wang B."/>
            <person name="Wells R."/>
        </authorList>
    </citation>
    <scope>NUCLEOTIDE SEQUENCE [LARGE SCALE GENOMIC DNA]</scope>
    <source>
        <strain evidence="1">R-o-18</strain>
        <tissue evidence="1">Leaf</tissue>
    </source>
</reference>
<protein>
    <submittedName>
        <fullName evidence="1">Uncharacterized protein</fullName>
    </submittedName>
</protein>
<accession>A0ABQ7M7U9</accession>
<dbReference type="Proteomes" id="UP000823674">
    <property type="component" value="Chromosome A06"/>
</dbReference>
<sequence>MKAIFHINPQRRRLLLLLFVKSVLVVGAGGTMGSSFNAQILVEKLSKLNNSQASIESILS</sequence>
<evidence type="ECO:0000313" key="2">
    <source>
        <dbReference type="Proteomes" id="UP000823674"/>
    </source>
</evidence>